<dbReference type="Proteomes" id="UP001458880">
    <property type="component" value="Unassembled WGS sequence"/>
</dbReference>
<accession>A0AAW1MET4</accession>
<keyword evidence="1" id="KW-0812">Transmembrane</keyword>
<organism evidence="3 4">
    <name type="scientific">Popillia japonica</name>
    <name type="common">Japanese beetle</name>
    <dbReference type="NCBI Taxonomy" id="7064"/>
    <lineage>
        <taxon>Eukaryota</taxon>
        <taxon>Metazoa</taxon>
        <taxon>Ecdysozoa</taxon>
        <taxon>Arthropoda</taxon>
        <taxon>Hexapoda</taxon>
        <taxon>Insecta</taxon>
        <taxon>Pterygota</taxon>
        <taxon>Neoptera</taxon>
        <taxon>Endopterygota</taxon>
        <taxon>Coleoptera</taxon>
        <taxon>Polyphaga</taxon>
        <taxon>Scarabaeiformia</taxon>
        <taxon>Scarabaeidae</taxon>
        <taxon>Rutelinae</taxon>
        <taxon>Popillia</taxon>
    </lineage>
</organism>
<keyword evidence="1" id="KW-0472">Membrane</keyword>
<dbReference type="GO" id="GO:0005739">
    <property type="term" value="C:mitochondrion"/>
    <property type="evidence" value="ECO:0007669"/>
    <property type="project" value="TreeGrafter"/>
</dbReference>
<dbReference type="Pfam" id="PF06916">
    <property type="entry name" value="FAM210A-B_dom"/>
    <property type="match status" value="1"/>
</dbReference>
<evidence type="ECO:0000313" key="4">
    <source>
        <dbReference type="Proteomes" id="UP001458880"/>
    </source>
</evidence>
<evidence type="ECO:0000313" key="3">
    <source>
        <dbReference type="EMBL" id="KAK9745319.1"/>
    </source>
</evidence>
<gene>
    <name evidence="3" type="ORF">QE152_g7102</name>
</gene>
<feature type="domain" description="DUF1279" evidence="2">
    <location>
        <begin position="85"/>
        <end position="171"/>
    </location>
</feature>
<dbReference type="PANTHER" id="PTHR21377">
    <property type="entry name" value="PROTEIN FAM210B, MITOCHONDRIAL"/>
    <property type="match status" value="1"/>
</dbReference>
<proteinExistence type="predicted"/>
<name>A0AAW1MET4_POPJA</name>
<dbReference type="InterPro" id="IPR009688">
    <property type="entry name" value="FAM210A/B-like_dom"/>
</dbReference>
<feature type="transmembrane region" description="Helical" evidence="1">
    <location>
        <begin position="94"/>
        <end position="117"/>
    </location>
</feature>
<evidence type="ECO:0000256" key="1">
    <source>
        <dbReference type="SAM" id="Phobius"/>
    </source>
</evidence>
<sequence>MQGCRFKHIYGSQFQRNVINNYIKNIATVCNGQPIIFKTYANISSMQLSTHAAKLNNPTNSLIIYRNYSDTKTEKILPITLTNAEKLKKAVKEYGSTVIVFHIGISLISLGVIYLLVSSGVDLTTLLEKVGLSNERINKLAGNAGTFVVAYAIHKVFAPVRIGITLTATPFIVRHLRNKGVH</sequence>
<reference evidence="3 4" key="1">
    <citation type="journal article" date="2024" name="BMC Genomics">
        <title>De novo assembly and annotation of Popillia japonica's genome with initial clues to its potential as an invasive pest.</title>
        <authorList>
            <person name="Cucini C."/>
            <person name="Boschi S."/>
            <person name="Funari R."/>
            <person name="Cardaioli E."/>
            <person name="Iannotti N."/>
            <person name="Marturano G."/>
            <person name="Paoli F."/>
            <person name="Bruttini M."/>
            <person name="Carapelli A."/>
            <person name="Frati F."/>
            <person name="Nardi F."/>
        </authorList>
    </citation>
    <scope>NUCLEOTIDE SEQUENCE [LARGE SCALE GENOMIC DNA]</scope>
    <source>
        <strain evidence="3">DMR45628</strain>
    </source>
</reference>
<dbReference type="EMBL" id="JASPKY010000050">
    <property type="protein sequence ID" value="KAK9745319.1"/>
    <property type="molecule type" value="Genomic_DNA"/>
</dbReference>
<evidence type="ECO:0000259" key="2">
    <source>
        <dbReference type="Pfam" id="PF06916"/>
    </source>
</evidence>
<dbReference type="PANTHER" id="PTHR21377:SF0">
    <property type="entry name" value="PROTEIN FAM210B, MITOCHONDRIAL"/>
    <property type="match status" value="1"/>
</dbReference>
<comment type="caution">
    <text evidence="3">The sequence shown here is derived from an EMBL/GenBank/DDBJ whole genome shotgun (WGS) entry which is preliminary data.</text>
</comment>
<keyword evidence="4" id="KW-1185">Reference proteome</keyword>
<dbReference type="InterPro" id="IPR045866">
    <property type="entry name" value="FAM210A/B-like"/>
</dbReference>
<protein>
    <recommendedName>
        <fullName evidence="2">DUF1279 domain-containing protein</fullName>
    </recommendedName>
</protein>
<dbReference type="AlphaFoldDB" id="A0AAW1MET4"/>
<keyword evidence="1" id="KW-1133">Transmembrane helix</keyword>